<evidence type="ECO:0000313" key="2">
    <source>
        <dbReference type="EMBL" id="KKK90136.1"/>
    </source>
</evidence>
<dbReference type="GO" id="GO:0016625">
    <property type="term" value="F:oxidoreductase activity, acting on the aldehyde or oxo group of donors, iron-sulfur protein as acceptor"/>
    <property type="evidence" value="ECO:0007669"/>
    <property type="project" value="InterPro"/>
</dbReference>
<feature type="non-terminal residue" evidence="2">
    <location>
        <position position="1"/>
    </location>
</feature>
<dbReference type="PANTHER" id="PTHR30038:SF0">
    <property type="entry name" value="TUNGSTEN-CONTAINING ALDEHYDE FERREDOXIN OXIDOREDUCTASE"/>
    <property type="match status" value="1"/>
</dbReference>
<dbReference type="EMBL" id="LAZR01049226">
    <property type="protein sequence ID" value="KKK90136.1"/>
    <property type="molecule type" value="Genomic_DNA"/>
</dbReference>
<name>A0A0F9C0D3_9ZZZZ</name>
<dbReference type="GO" id="GO:0009055">
    <property type="term" value="F:electron transfer activity"/>
    <property type="evidence" value="ECO:0007669"/>
    <property type="project" value="InterPro"/>
</dbReference>
<dbReference type="Gene3D" id="1.10.599.10">
    <property type="entry name" value="Aldehyde Ferredoxin Oxidoreductase Protein, subunit A, domain 3"/>
    <property type="match status" value="1"/>
</dbReference>
<reference evidence="2" key="1">
    <citation type="journal article" date="2015" name="Nature">
        <title>Complex archaea that bridge the gap between prokaryotes and eukaryotes.</title>
        <authorList>
            <person name="Spang A."/>
            <person name="Saw J.H."/>
            <person name="Jorgensen S.L."/>
            <person name="Zaremba-Niedzwiedzka K."/>
            <person name="Martijn J."/>
            <person name="Lind A.E."/>
            <person name="van Eijk R."/>
            <person name="Schleper C."/>
            <person name="Guy L."/>
            <person name="Ettema T.J."/>
        </authorList>
    </citation>
    <scope>NUCLEOTIDE SEQUENCE</scope>
</reference>
<accession>A0A0F9C0D3</accession>
<dbReference type="InterPro" id="IPR001203">
    <property type="entry name" value="OxRdtase_Ald_Fedxn_C"/>
</dbReference>
<protein>
    <recommendedName>
        <fullName evidence="1">Aldehyde ferredoxin oxidoreductase C-terminal domain-containing protein</fullName>
    </recommendedName>
</protein>
<feature type="domain" description="Aldehyde ferredoxin oxidoreductase C-terminal" evidence="1">
    <location>
        <begin position="1"/>
        <end position="251"/>
    </location>
</feature>
<sequence length="258" mass="28816">LSLEWGDEQSILGLIERIAYRRGLGDLLAQGVRSAALKLGKEAKKYALHVKGLEMPMQEPRICKGMALGHSTSNRGADHLYALPTIDLAGNVEAAEKLFPQCMPEILEPTNETFKPDMVVYTEAYCAVSDALGVCKFSTTENFALYPEDIARGLSELPGYNHSGESLIRAGERIVNLERMYNHRLGLNRRDDQLPDRFLGEGATVYNMDSGEVVKEGLVVDLEYMLDRYYSLREWDQQGIPTSSKLKSLDLADLIKDL</sequence>
<dbReference type="GO" id="GO:0051536">
    <property type="term" value="F:iron-sulfur cluster binding"/>
    <property type="evidence" value="ECO:0007669"/>
    <property type="project" value="InterPro"/>
</dbReference>
<dbReference type="InterPro" id="IPR013985">
    <property type="entry name" value="Ald_Fedxn_OxRdtase_dom3"/>
</dbReference>
<dbReference type="Pfam" id="PF01314">
    <property type="entry name" value="AFOR_C"/>
    <property type="match status" value="1"/>
</dbReference>
<dbReference type="PANTHER" id="PTHR30038">
    <property type="entry name" value="ALDEHYDE FERREDOXIN OXIDOREDUCTASE"/>
    <property type="match status" value="1"/>
</dbReference>
<evidence type="ECO:0000259" key="1">
    <source>
        <dbReference type="Pfam" id="PF01314"/>
    </source>
</evidence>
<organism evidence="2">
    <name type="scientific">marine sediment metagenome</name>
    <dbReference type="NCBI Taxonomy" id="412755"/>
    <lineage>
        <taxon>unclassified sequences</taxon>
        <taxon>metagenomes</taxon>
        <taxon>ecological metagenomes</taxon>
    </lineage>
</organism>
<dbReference type="SUPFAM" id="SSF48310">
    <property type="entry name" value="Aldehyde ferredoxin oxidoreductase, C-terminal domains"/>
    <property type="match status" value="1"/>
</dbReference>
<comment type="caution">
    <text evidence="2">The sequence shown here is derived from an EMBL/GenBank/DDBJ whole genome shotgun (WGS) entry which is preliminary data.</text>
</comment>
<dbReference type="AlphaFoldDB" id="A0A0F9C0D3"/>
<proteinExistence type="predicted"/>
<dbReference type="InterPro" id="IPR036021">
    <property type="entry name" value="Tungsten_al_ferr_oxy-like_C"/>
</dbReference>
<dbReference type="InterPro" id="IPR051919">
    <property type="entry name" value="W-dependent_AOR"/>
</dbReference>
<gene>
    <name evidence="2" type="ORF">LCGC14_2726100</name>
</gene>